<dbReference type="STRING" id="1504633.A0A2T7CW95"/>
<protein>
    <recommendedName>
        <fullName evidence="9">Beta-glucosidase</fullName>
    </recommendedName>
</protein>
<evidence type="ECO:0008006" key="9">
    <source>
        <dbReference type="Google" id="ProtNLM"/>
    </source>
</evidence>
<keyword evidence="3" id="KW-0378">Hydrolase</keyword>
<dbReference type="EMBL" id="CM009755">
    <property type="protein sequence ID" value="PUZ47610.1"/>
    <property type="molecule type" value="Genomic_DNA"/>
</dbReference>
<dbReference type="Pfam" id="PF00232">
    <property type="entry name" value="Glyco_hydro_1"/>
    <property type="match status" value="4"/>
</dbReference>
<dbReference type="PANTHER" id="PTHR10353">
    <property type="entry name" value="GLYCOSYL HYDROLASE"/>
    <property type="match status" value="1"/>
</dbReference>
<dbReference type="PROSITE" id="PS00653">
    <property type="entry name" value="GLYCOSYL_HYDROL_F1_2"/>
    <property type="match status" value="1"/>
</dbReference>
<evidence type="ECO:0000256" key="6">
    <source>
        <dbReference type="SAM" id="SignalP"/>
    </source>
</evidence>
<dbReference type="InterPro" id="IPR017853">
    <property type="entry name" value="GH"/>
</dbReference>
<comment type="similarity">
    <text evidence="1">Belongs to the glycosyl hydrolase 1 family.</text>
</comment>
<organism evidence="7 8">
    <name type="scientific">Panicum hallii var. hallii</name>
    <dbReference type="NCBI Taxonomy" id="1504633"/>
    <lineage>
        <taxon>Eukaryota</taxon>
        <taxon>Viridiplantae</taxon>
        <taxon>Streptophyta</taxon>
        <taxon>Embryophyta</taxon>
        <taxon>Tracheophyta</taxon>
        <taxon>Spermatophyta</taxon>
        <taxon>Magnoliopsida</taxon>
        <taxon>Liliopsida</taxon>
        <taxon>Poales</taxon>
        <taxon>Poaceae</taxon>
        <taxon>PACMAD clade</taxon>
        <taxon>Panicoideae</taxon>
        <taxon>Panicodae</taxon>
        <taxon>Paniceae</taxon>
        <taxon>Panicinae</taxon>
        <taxon>Panicum</taxon>
        <taxon>Panicum sect. Panicum</taxon>
    </lineage>
</organism>
<dbReference type="AlphaFoldDB" id="A0A2T7CW95"/>
<evidence type="ECO:0000256" key="2">
    <source>
        <dbReference type="ARBA" id="ARBA00022729"/>
    </source>
</evidence>
<dbReference type="GO" id="GO:0033907">
    <property type="term" value="F:beta-D-fucosidase activity"/>
    <property type="evidence" value="ECO:0007669"/>
    <property type="project" value="UniProtKB-ARBA"/>
</dbReference>
<dbReference type="InterPro" id="IPR033132">
    <property type="entry name" value="GH_1_N_CS"/>
</dbReference>
<dbReference type="SUPFAM" id="SSF51445">
    <property type="entry name" value="(Trans)glycosidases"/>
    <property type="match status" value="2"/>
</dbReference>
<dbReference type="Gene3D" id="3.20.20.80">
    <property type="entry name" value="Glycosidases"/>
    <property type="match status" value="2"/>
</dbReference>
<dbReference type="GO" id="GO:0004565">
    <property type="term" value="F:beta-galactosidase activity"/>
    <property type="evidence" value="ECO:0007669"/>
    <property type="project" value="UniProtKB-ARBA"/>
</dbReference>
<dbReference type="Gramene" id="PUZ47610">
    <property type="protein sequence ID" value="PUZ47610"/>
    <property type="gene ID" value="GQ55_7G179900"/>
</dbReference>
<dbReference type="Proteomes" id="UP000244336">
    <property type="component" value="Chromosome 7"/>
</dbReference>
<keyword evidence="8" id="KW-1185">Reference proteome</keyword>
<evidence type="ECO:0000256" key="3">
    <source>
        <dbReference type="ARBA" id="ARBA00022801"/>
    </source>
</evidence>
<dbReference type="PANTHER" id="PTHR10353:SF319">
    <property type="entry name" value="BETA-GLUCOSIDASE 12"/>
    <property type="match status" value="1"/>
</dbReference>
<keyword evidence="4" id="KW-1015">Disulfide bond</keyword>
<evidence type="ECO:0000256" key="4">
    <source>
        <dbReference type="ARBA" id="ARBA00023157"/>
    </source>
</evidence>
<keyword evidence="2 6" id="KW-0732">Signal</keyword>
<dbReference type="GO" id="GO:0008422">
    <property type="term" value="F:beta-glucosidase activity"/>
    <property type="evidence" value="ECO:0007669"/>
    <property type="project" value="UniProtKB-ARBA"/>
</dbReference>
<gene>
    <name evidence="7" type="ORF">GQ55_7G179900</name>
</gene>
<name>A0A2T7CW95_9POAL</name>
<evidence type="ECO:0000313" key="7">
    <source>
        <dbReference type="EMBL" id="PUZ47610.1"/>
    </source>
</evidence>
<dbReference type="GO" id="GO:0005975">
    <property type="term" value="P:carbohydrate metabolic process"/>
    <property type="evidence" value="ECO:0007669"/>
    <property type="project" value="InterPro"/>
</dbReference>
<proteinExistence type="inferred from homology"/>
<feature type="signal peptide" evidence="6">
    <location>
        <begin position="1"/>
        <end position="18"/>
    </location>
</feature>
<feature type="chain" id="PRO_5015576662" description="Beta-glucosidase" evidence="6">
    <location>
        <begin position="19"/>
        <end position="1039"/>
    </location>
</feature>
<evidence type="ECO:0000256" key="1">
    <source>
        <dbReference type="ARBA" id="ARBA00010838"/>
    </source>
</evidence>
<dbReference type="OrthoDB" id="740687at2759"/>
<keyword evidence="5" id="KW-0325">Glycoprotein</keyword>
<dbReference type="PRINTS" id="PR00131">
    <property type="entry name" value="GLHYDRLASE1"/>
</dbReference>
<dbReference type="FunFam" id="3.20.20.80:FF:000020">
    <property type="entry name" value="Beta-glucosidase 12"/>
    <property type="match status" value="2"/>
</dbReference>
<evidence type="ECO:0000313" key="8">
    <source>
        <dbReference type="Proteomes" id="UP000244336"/>
    </source>
</evidence>
<sequence length="1039" mass="117545">MAVSRLLLPFLLLAVAFGAYDGAGQPPISRRSFPEGFVFGTSSASYQYEGGVMEGGRGPSIWDTFTHQHPGIFAKVKNHPIWHFIKFDCGRQALKLKFDVVYGHNREPSLKPEDVRLMKDMGMDAYRFSISWTRILPNGSLSGGVNREGVRYYNHLIDELLLKGVQPFVTLFHWDSPQALEDKYGGFLSPNIINDYRDYAEVCFKEFGDRVKHWITFNEPGGFCSAGYASGVLAPGRCSPWEQSKCSAGDSGTEPYTVCHHQLLAHAETVRLYKEKYQAVQGGKIGISLVSLWFLPLSPSKSNNNAVRRALDFTFGWFMDPLVGGDYPLNMKGLAGNRLPRFTKEQSEMLKGAFDFIGLNYYTTYYAANLPPANGLNVSYNTDFRANLSGVRNGVPIGPQAASPWLYMYPRGFSELLLYIKENYGNPTIYITENGFDEANNMSLPLQEALKDDTRIVYHHGHLLALLSAIRDGANVKGYFAWSLLDNFEWVNGYTIRFGLNFVDYNDGLKRYPKNSAHWFKEVAAMLGRLLLQLLLLAAASDAYDGGAGQPPISRRSFPEGFIFGTASAAYQIKIADRSNGDVAVDSYHLYKEDVRIMKNMGMDAYRFSISWSRILPNGSLSGGVKREGVRYYNNLIDELLLRGRPCTLSSNLSIPPYDFIFLKIRNTHIEVHIYAGVQPFVTLFHWDTPQALEDKYGAFLSPNIINDYKDYAEVCFKEFGDRVKHWITFNEPWSFCTTGYASGMFAPGRCSQWEQGKCSAGDSGKEPYTVCHHQILAHAETVRLYKEKYQAAQKGNIGITLVSNWFVPFSRSKSNDDAARRAIDFMLGWFMDPLTRGDYPLSMRTIVGNRLPQFTKEQSELVKGAFDFIGLNYYTTNYADNLPPSNGLNVTYDTDARANLTGIRNGVPIGPQAASSWLFVYPQGFRELLLYVKENYGNPTVYITENGVDEVNNKSLTLKEALKDDTRIYYYRAHLLAMLSAIREGANVKGYFAWSLLDNFEWANGYTVRFGIYFVDFNDGYKRYPKKSAHWFKEFLKK</sequence>
<accession>A0A2T7CW95</accession>
<dbReference type="InterPro" id="IPR001360">
    <property type="entry name" value="Glyco_hydro_1"/>
</dbReference>
<reference evidence="7 8" key="1">
    <citation type="submission" date="2018-04" db="EMBL/GenBank/DDBJ databases">
        <title>WGS assembly of Panicum hallii var. hallii HAL2.</title>
        <authorList>
            <person name="Lovell J."/>
            <person name="Jenkins J."/>
            <person name="Lowry D."/>
            <person name="Mamidi S."/>
            <person name="Sreedasyam A."/>
            <person name="Weng X."/>
            <person name="Barry K."/>
            <person name="Bonette J."/>
            <person name="Campitelli B."/>
            <person name="Daum C."/>
            <person name="Gordon S."/>
            <person name="Gould B."/>
            <person name="Lipzen A."/>
            <person name="MacQueen A."/>
            <person name="Palacio-Mejia J."/>
            <person name="Plott C."/>
            <person name="Shakirov E."/>
            <person name="Shu S."/>
            <person name="Yoshinaga Y."/>
            <person name="Zane M."/>
            <person name="Rokhsar D."/>
            <person name="Grimwood J."/>
            <person name="Schmutz J."/>
            <person name="Juenger T."/>
        </authorList>
    </citation>
    <scope>NUCLEOTIDE SEQUENCE [LARGE SCALE GENOMIC DNA]</scope>
    <source>
        <strain evidence="8">cv. HAL2</strain>
    </source>
</reference>
<evidence type="ECO:0000256" key="5">
    <source>
        <dbReference type="ARBA" id="ARBA00023180"/>
    </source>
</evidence>